<reference evidence="1" key="1">
    <citation type="journal article" date="2014" name="Front. Microbiol.">
        <title>High frequency of phylogenetically diverse reductive dehalogenase-homologous genes in deep subseafloor sedimentary metagenomes.</title>
        <authorList>
            <person name="Kawai M."/>
            <person name="Futagami T."/>
            <person name="Toyoda A."/>
            <person name="Takaki Y."/>
            <person name="Nishi S."/>
            <person name="Hori S."/>
            <person name="Arai W."/>
            <person name="Tsubouchi T."/>
            <person name="Morono Y."/>
            <person name="Uchiyama I."/>
            <person name="Ito T."/>
            <person name="Fujiyama A."/>
            <person name="Inagaki F."/>
            <person name="Takami H."/>
        </authorList>
    </citation>
    <scope>NUCLEOTIDE SEQUENCE</scope>
    <source>
        <strain evidence="1">Expedition CK06-06</strain>
    </source>
</reference>
<comment type="caution">
    <text evidence="1">The sequence shown here is derived from an EMBL/GenBank/DDBJ whole genome shotgun (WGS) entry which is preliminary data.</text>
</comment>
<gene>
    <name evidence="1" type="ORF">S12H4_07228</name>
</gene>
<proteinExistence type="predicted"/>
<dbReference type="EMBL" id="BARW01002642">
    <property type="protein sequence ID" value="GAI59195.1"/>
    <property type="molecule type" value="Genomic_DNA"/>
</dbReference>
<dbReference type="AlphaFoldDB" id="X1R7R4"/>
<name>X1R7R4_9ZZZZ</name>
<evidence type="ECO:0000313" key="1">
    <source>
        <dbReference type="EMBL" id="GAI59195.1"/>
    </source>
</evidence>
<dbReference type="Gene3D" id="2.60.120.1180">
    <property type="match status" value="1"/>
</dbReference>
<sequence>MSANWTRINLFHYTSDRQINAEWKESVPNEMREFLRFTVPIDEVVRIITGEILQMKLYEAGGDEIVRESRGLITSLAPKEVLAKEIVEFDYPYDIAWTDQQARFYRDELKVNLPDTMPTIDLTPGSALIFYMLSTSTIPSTAHENTLFSYHVQLFNGSYAKYISMKTRAADTR</sequence>
<protein>
    <submittedName>
        <fullName evidence="1">Uncharacterized protein</fullName>
    </submittedName>
</protein>
<accession>X1R7R4</accession>
<organism evidence="1">
    <name type="scientific">marine sediment metagenome</name>
    <dbReference type="NCBI Taxonomy" id="412755"/>
    <lineage>
        <taxon>unclassified sequences</taxon>
        <taxon>metagenomes</taxon>
        <taxon>ecological metagenomes</taxon>
    </lineage>
</organism>